<feature type="non-terminal residue" evidence="1">
    <location>
        <position position="790"/>
    </location>
</feature>
<name>A0ACA9LBT6_9GLOM</name>
<organism evidence="1 2">
    <name type="scientific">Scutellospora calospora</name>
    <dbReference type="NCBI Taxonomy" id="85575"/>
    <lineage>
        <taxon>Eukaryota</taxon>
        <taxon>Fungi</taxon>
        <taxon>Fungi incertae sedis</taxon>
        <taxon>Mucoromycota</taxon>
        <taxon>Glomeromycotina</taxon>
        <taxon>Glomeromycetes</taxon>
        <taxon>Diversisporales</taxon>
        <taxon>Gigasporaceae</taxon>
        <taxon>Scutellospora</taxon>
    </lineage>
</organism>
<protein>
    <submittedName>
        <fullName evidence="1">1082_t:CDS:1</fullName>
    </submittedName>
</protein>
<keyword evidence="2" id="KW-1185">Reference proteome</keyword>
<comment type="caution">
    <text evidence="1">The sequence shown here is derived from an EMBL/GenBank/DDBJ whole genome shotgun (WGS) entry which is preliminary data.</text>
</comment>
<evidence type="ECO:0000313" key="2">
    <source>
        <dbReference type="Proteomes" id="UP000789860"/>
    </source>
</evidence>
<gene>
    <name evidence="1" type="ORF">SCALOS_LOCUS3883</name>
</gene>
<reference evidence="1" key="1">
    <citation type="submission" date="2021-06" db="EMBL/GenBank/DDBJ databases">
        <authorList>
            <person name="Kallberg Y."/>
            <person name="Tangrot J."/>
            <person name="Rosling A."/>
        </authorList>
    </citation>
    <scope>NUCLEOTIDE SEQUENCE</scope>
    <source>
        <strain evidence="1">AU212A</strain>
    </source>
</reference>
<accession>A0ACA9LBT6</accession>
<dbReference type="Proteomes" id="UP000789860">
    <property type="component" value="Unassembled WGS sequence"/>
</dbReference>
<sequence length="790" mass="86596">MHGKSSRTILISSLPISDLVIPGIQNLEGTVDVNSNNNIRRVSFPNLVSATRILVSNQTSLTTLEFPLLQKVDTLTVKKLPSLTDLTFSAGLTEANNLEITETGARGIYGLNVKKMSSLRVHDNQQMENLQIPNVKSIDTIYITGNGRGRLNLTTPYLDTVNDLTIKNAGSLAVSALSTISNNLVISENIFPSFTFQNLHSVAGTITIDSNQFLKSTNFPELQTVGSALVISNNPSLEIISGFPKLGQIGGSVDVTGSFSEFDVSKLDDIKGGINVQTTSERFKCDTIDKLKNDGVVKGDTVVCLAGTKEPKSVVAQPKTGVPENKDTIKSFGGGDNKGSTNSSVNETKTLLNSGVKHKMNHFDRILKHSQESCIQTCSLVDCQIYVATQKDTAKKESSTISLKTITYAESNLFPVEFDTTTDGTAIIRLQQRLPNKQCAESRVIMRYILPNGVLVANDVDFKFDPINFCPVDKIEIHPLLEKFSLVLYLNSTNSQVSTGNISVQYAAIIIGQDGKVVQSIPFMSDTPVKTKTVVNGNGDFLWTFKPDNNQSITYAKFTLQKQNIAITDPTIPPIITMSVNGIYQLPTNLNLELLNYTTFPTFYGHFGIVFTARYNIPSSSTSQLLLYCTFLIFETNNFIPPLSIYTPTTPLTTLEIMQCGESSFEGIGFKCFITELTSIPIVNNNITSNSIKIIFFDPLYFGGYLQRIYLNNGDGGNGQSWSIVTTDIIKIYNRDKSLINPNILSTSLPISTTIPLEMTPFIITFSKPINLSTGNISIFQFISPTNISN</sequence>
<dbReference type="EMBL" id="CAJVPM010004712">
    <property type="protein sequence ID" value="CAG8516423.1"/>
    <property type="molecule type" value="Genomic_DNA"/>
</dbReference>
<evidence type="ECO:0000313" key="1">
    <source>
        <dbReference type="EMBL" id="CAG8516423.1"/>
    </source>
</evidence>
<proteinExistence type="predicted"/>